<dbReference type="Proteomes" id="UP000295164">
    <property type="component" value="Unassembled WGS sequence"/>
</dbReference>
<evidence type="ECO:0000313" key="2">
    <source>
        <dbReference type="Proteomes" id="UP000295164"/>
    </source>
</evidence>
<dbReference type="RefSeq" id="WP_131852335.1">
    <property type="nucleotide sequence ID" value="NZ_SKFH01000017.1"/>
</dbReference>
<name>A0A4R4E322_9BACT</name>
<accession>A0A4R4E322</accession>
<sequence>MRSVLLSVWLLLAGIAGAQSPLVTFRPASAFRGDEACLLRYLEANGLLVPRADRYYLLHRDSSWLVDQAVNRGDTLRRQWHLTDRGGACKAGRWALQKTEWIIRKVYRPNPAFLYQRYFEKYDLFSGDYAAAGSPGKMGFINTYGEWIIAPEYDDLKPHGLGIWVKNAAGTQIIDAITSGGKTDIYDRIETSMPRVGRDARITMVKKGNKAGAIGPNRKLVVPLAYDDLHVLSFQYLLGVRNRRVTVLDPVTGRALTPFYDDVRIAKDRRLLEVKTDSGNRIIDPYHLGDREAPEAAPRAQGRCGCGEPEGGYLLTLRVAGDSILPCKEGGFTRTGRNGSRRVTWEEALRDTTQPLSNYSLGELFDCATGKRLPTTWRQYFVKSVNGALWVESAFEYDSLQPDGQWRDGLADRAAIREIYRARAGRITRVSAEWVLKVPPLSPGGIATVHRLQAQATMKLEENYFLLRKLIVPALHGDTASRDALLRAPLTNKEGLLAYYQLLLRLQPRR</sequence>
<dbReference type="EMBL" id="SKFH01000017">
    <property type="protein sequence ID" value="TCZ70188.1"/>
    <property type="molecule type" value="Genomic_DNA"/>
</dbReference>
<protein>
    <recommendedName>
        <fullName evidence="3">WG repeat-containing protein</fullName>
    </recommendedName>
</protein>
<comment type="caution">
    <text evidence="1">The sequence shown here is derived from an EMBL/GenBank/DDBJ whole genome shotgun (WGS) entry which is preliminary data.</text>
</comment>
<dbReference type="OrthoDB" id="2485468at2"/>
<evidence type="ECO:0008006" key="3">
    <source>
        <dbReference type="Google" id="ProtNLM"/>
    </source>
</evidence>
<organism evidence="1 2">
    <name type="scientific">Flaviaesturariibacter aridisoli</name>
    <dbReference type="NCBI Taxonomy" id="2545761"/>
    <lineage>
        <taxon>Bacteria</taxon>
        <taxon>Pseudomonadati</taxon>
        <taxon>Bacteroidota</taxon>
        <taxon>Chitinophagia</taxon>
        <taxon>Chitinophagales</taxon>
        <taxon>Chitinophagaceae</taxon>
        <taxon>Flaviaestuariibacter</taxon>
    </lineage>
</organism>
<evidence type="ECO:0000313" key="1">
    <source>
        <dbReference type="EMBL" id="TCZ70188.1"/>
    </source>
</evidence>
<keyword evidence="2" id="KW-1185">Reference proteome</keyword>
<proteinExistence type="predicted"/>
<reference evidence="1 2" key="1">
    <citation type="submission" date="2019-03" db="EMBL/GenBank/DDBJ databases">
        <authorList>
            <person name="Kim M.K.M."/>
        </authorList>
    </citation>
    <scope>NUCLEOTIDE SEQUENCE [LARGE SCALE GENOMIC DNA]</scope>
    <source>
        <strain evidence="1 2">17J68-15</strain>
    </source>
</reference>
<dbReference type="AlphaFoldDB" id="A0A4R4E322"/>
<gene>
    <name evidence="1" type="ORF">E0486_11565</name>
</gene>